<dbReference type="HOGENOM" id="CLU_2144578_0_0_4"/>
<proteinExistence type="predicted"/>
<gene>
    <name evidence="2" type="ORF">SUTH_00568</name>
</gene>
<organism evidence="2 3">
    <name type="scientific">Sulfuritalea hydrogenivorans sk43H</name>
    <dbReference type="NCBI Taxonomy" id="1223802"/>
    <lineage>
        <taxon>Bacteria</taxon>
        <taxon>Pseudomonadati</taxon>
        <taxon>Pseudomonadota</taxon>
        <taxon>Betaproteobacteria</taxon>
        <taxon>Nitrosomonadales</taxon>
        <taxon>Sterolibacteriaceae</taxon>
        <taxon>Sulfuritalea</taxon>
    </lineage>
</organism>
<evidence type="ECO:0000313" key="3">
    <source>
        <dbReference type="Proteomes" id="UP000031637"/>
    </source>
</evidence>
<dbReference type="InterPro" id="IPR021333">
    <property type="entry name" value="DUF2946"/>
</dbReference>
<evidence type="ECO:0000256" key="1">
    <source>
        <dbReference type="SAM" id="SignalP"/>
    </source>
</evidence>
<evidence type="ECO:0000313" key="2">
    <source>
        <dbReference type="EMBL" id="BAO28382.1"/>
    </source>
</evidence>
<dbReference type="Proteomes" id="UP000031637">
    <property type="component" value="Chromosome"/>
</dbReference>
<dbReference type="AlphaFoldDB" id="W0SBV4"/>
<dbReference type="STRING" id="1223802.SUTH_00568"/>
<sequence>MRRFLHPFLALLLSLLLVGGQQAALAHMLGHATTTGAVEVAQEGDAGHDAALVLSHTCTTCLAFAGVDAAPPVSIAPLATASGHVAAPVAAVSPAPTLRFVAAFRSRAPPLL</sequence>
<dbReference type="KEGG" id="shd:SUTH_00568"/>
<protein>
    <recommendedName>
        <fullName evidence="4">DUF2946 domain-containing protein</fullName>
    </recommendedName>
</protein>
<accession>W0SBV4</accession>
<reference evidence="2 3" key="1">
    <citation type="journal article" date="2014" name="Syst. Appl. Microbiol.">
        <title>Complete genomes of freshwater sulfur oxidizers Sulfuricella denitrificans skB26 and Sulfuritalea hydrogenivorans sk43H: genetic insights into the sulfur oxidation pathway of betaproteobacteria.</title>
        <authorList>
            <person name="Watanabe T."/>
            <person name="Kojima H."/>
            <person name="Fukui M."/>
        </authorList>
    </citation>
    <scope>NUCLEOTIDE SEQUENCE [LARGE SCALE GENOMIC DNA]</scope>
    <source>
        <strain evidence="2">DSM22779</strain>
    </source>
</reference>
<feature type="chain" id="PRO_5004796197" description="DUF2946 domain-containing protein" evidence="1">
    <location>
        <begin position="24"/>
        <end position="112"/>
    </location>
</feature>
<dbReference type="EMBL" id="AP012547">
    <property type="protein sequence ID" value="BAO28382.1"/>
    <property type="molecule type" value="Genomic_DNA"/>
</dbReference>
<name>W0SBV4_9PROT</name>
<feature type="signal peptide" evidence="1">
    <location>
        <begin position="1"/>
        <end position="23"/>
    </location>
</feature>
<dbReference type="Pfam" id="PF11162">
    <property type="entry name" value="DUF2946"/>
    <property type="match status" value="1"/>
</dbReference>
<keyword evidence="1" id="KW-0732">Signal</keyword>
<evidence type="ECO:0008006" key="4">
    <source>
        <dbReference type="Google" id="ProtNLM"/>
    </source>
</evidence>
<dbReference type="RefSeq" id="WP_041096934.1">
    <property type="nucleotide sequence ID" value="NZ_AP012547.1"/>
</dbReference>
<keyword evidence="3" id="KW-1185">Reference proteome</keyword>